<dbReference type="AlphaFoldDB" id="A0AAD9NAZ9"/>
<evidence type="ECO:0008006" key="4">
    <source>
        <dbReference type="Google" id="ProtNLM"/>
    </source>
</evidence>
<feature type="transmembrane region" description="Helical" evidence="1">
    <location>
        <begin position="106"/>
        <end position="125"/>
    </location>
</feature>
<gene>
    <name evidence="2" type="ORF">NP493_1576g00002</name>
</gene>
<keyword evidence="1" id="KW-0472">Membrane</keyword>
<feature type="transmembrane region" description="Helical" evidence="1">
    <location>
        <begin position="137"/>
        <end position="160"/>
    </location>
</feature>
<proteinExistence type="predicted"/>
<protein>
    <recommendedName>
        <fullName evidence="4">Transmembrane protein</fullName>
    </recommendedName>
</protein>
<evidence type="ECO:0000256" key="1">
    <source>
        <dbReference type="SAM" id="Phobius"/>
    </source>
</evidence>
<name>A0AAD9NAZ9_RIDPI</name>
<evidence type="ECO:0000313" key="3">
    <source>
        <dbReference type="Proteomes" id="UP001209878"/>
    </source>
</evidence>
<keyword evidence="1" id="KW-0812">Transmembrane</keyword>
<comment type="caution">
    <text evidence="2">The sequence shown here is derived from an EMBL/GenBank/DDBJ whole genome shotgun (WGS) entry which is preliminary data.</text>
</comment>
<keyword evidence="3" id="KW-1185">Reference proteome</keyword>
<feature type="transmembrane region" description="Helical" evidence="1">
    <location>
        <begin position="65"/>
        <end position="94"/>
    </location>
</feature>
<dbReference type="EMBL" id="JAODUO010001574">
    <property type="protein sequence ID" value="KAK2161561.1"/>
    <property type="molecule type" value="Genomic_DNA"/>
</dbReference>
<sequence>MAVLPLERFLCWKLKIASYVIAIYLIATCGIAALLEILDVAAWADDSFEISGGFKSYWRSHVWEGWLACNLVMVFCDLFIIGCSLIMILAILRFPTYYEFQLMKGYYVVLIMYTLISIAIAIYKYSWYGPNTYRLPFLVFSFLYWLTHTLMNITCVLVLYSRIAEIYYEIEYGEKKTLSTYSSQAQFLEMRSGYSTPRYGGQYSLASQSFA</sequence>
<accession>A0AAD9NAZ9</accession>
<dbReference type="Proteomes" id="UP001209878">
    <property type="component" value="Unassembled WGS sequence"/>
</dbReference>
<reference evidence="2" key="1">
    <citation type="journal article" date="2023" name="Mol. Biol. Evol.">
        <title>Third-Generation Sequencing Reveals the Adaptive Role of the Epigenome in Three Deep-Sea Polychaetes.</title>
        <authorList>
            <person name="Perez M."/>
            <person name="Aroh O."/>
            <person name="Sun Y."/>
            <person name="Lan Y."/>
            <person name="Juniper S.K."/>
            <person name="Young C.R."/>
            <person name="Angers B."/>
            <person name="Qian P.Y."/>
        </authorList>
    </citation>
    <scope>NUCLEOTIDE SEQUENCE</scope>
    <source>
        <strain evidence="2">R07B-5</strain>
    </source>
</reference>
<feature type="transmembrane region" description="Helical" evidence="1">
    <location>
        <begin position="16"/>
        <end position="38"/>
    </location>
</feature>
<evidence type="ECO:0000313" key="2">
    <source>
        <dbReference type="EMBL" id="KAK2161561.1"/>
    </source>
</evidence>
<organism evidence="2 3">
    <name type="scientific">Ridgeia piscesae</name>
    <name type="common">Tubeworm</name>
    <dbReference type="NCBI Taxonomy" id="27915"/>
    <lineage>
        <taxon>Eukaryota</taxon>
        <taxon>Metazoa</taxon>
        <taxon>Spiralia</taxon>
        <taxon>Lophotrochozoa</taxon>
        <taxon>Annelida</taxon>
        <taxon>Polychaeta</taxon>
        <taxon>Sedentaria</taxon>
        <taxon>Canalipalpata</taxon>
        <taxon>Sabellida</taxon>
        <taxon>Siboglinidae</taxon>
        <taxon>Ridgeia</taxon>
    </lineage>
</organism>
<keyword evidence="1" id="KW-1133">Transmembrane helix</keyword>